<sequence length="288" mass="33956">MIYSSIHGGLGNQMFQYALGLSISLKTNSEFKFDLHKMNNYNLRDFSLNKFNISAKKCEDYISEKYKSNKYKEALEKKINKFGLYTGNKFYEKKEFCYDQSVFSNKKAYFKGYWQSFKYFESIRDIILKEFSLKDDLSEENLSILNKIENSDNSVSIHIRRGDYINNAKNNKIYNVIGLDYYEKAINEINNNFEKPYFFVFSDDIEWVDKNLNISGRVIYVSSDKTNKAEEELILMSKCNHNIIANSTFSWWGAWLNNNEDKLVIAPKIWMKGIKSSKDLIPNTWLKI</sequence>
<dbReference type="Gene3D" id="3.40.50.11350">
    <property type="match status" value="1"/>
</dbReference>
<dbReference type="AlphaFoldDB" id="A0A5S5DN97"/>
<evidence type="ECO:0000256" key="1">
    <source>
        <dbReference type="ARBA" id="ARBA00022676"/>
    </source>
</evidence>
<dbReference type="OrthoDB" id="9794601at2"/>
<dbReference type="GO" id="GO:0008107">
    <property type="term" value="F:galactoside 2-alpha-L-fucosyltransferase activity"/>
    <property type="evidence" value="ECO:0007669"/>
    <property type="project" value="InterPro"/>
</dbReference>
<keyword evidence="2 3" id="KW-0808">Transferase</keyword>
<dbReference type="RefSeq" id="WP_148870705.1">
    <property type="nucleotide sequence ID" value="NZ_VNIA01000004.1"/>
</dbReference>
<proteinExistence type="predicted"/>
<keyword evidence="1" id="KW-0328">Glycosyltransferase</keyword>
<dbReference type="Proteomes" id="UP000323136">
    <property type="component" value="Unassembled WGS sequence"/>
</dbReference>
<comment type="caution">
    <text evidence="3">The sequence shown here is derived from an EMBL/GenBank/DDBJ whole genome shotgun (WGS) entry which is preliminary data.</text>
</comment>
<evidence type="ECO:0000256" key="2">
    <source>
        <dbReference type="ARBA" id="ARBA00022679"/>
    </source>
</evidence>
<keyword evidence="4" id="KW-1185">Reference proteome</keyword>
<dbReference type="GO" id="GO:0005975">
    <property type="term" value="P:carbohydrate metabolic process"/>
    <property type="evidence" value="ECO:0007669"/>
    <property type="project" value="InterPro"/>
</dbReference>
<organism evidence="3 4">
    <name type="scientific">Tenacibaculum adriaticum</name>
    <dbReference type="NCBI Taxonomy" id="413713"/>
    <lineage>
        <taxon>Bacteria</taxon>
        <taxon>Pseudomonadati</taxon>
        <taxon>Bacteroidota</taxon>
        <taxon>Flavobacteriia</taxon>
        <taxon>Flavobacteriales</taxon>
        <taxon>Flavobacteriaceae</taxon>
        <taxon>Tenacibaculum</taxon>
    </lineage>
</organism>
<dbReference type="EMBL" id="VNIA01000004">
    <property type="protein sequence ID" value="TYP97351.1"/>
    <property type="molecule type" value="Genomic_DNA"/>
</dbReference>
<name>A0A5S5DN97_9FLAO</name>
<dbReference type="InterPro" id="IPR002516">
    <property type="entry name" value="Glyco_trans_11"/>
</dbReference>
<gene>
    <name evidence="3" type="ORF">C7447_10435</name>
</gene>
<dbReference type="PANTHER" id="PTHR11927">
    <property type="entry name" value="GALACTOSIDE 2-L-FUCOSYLTRANSFERASE"/>
    <property type="match status" value="1"/>
</dbReference>
<evidence type="ECO:0000313" key="3">
    <source>
        <dbReference type="EMBL" id="TYP97351.1"/>
    </source>
</evidence>
<accession>A0A5S5DN97</accession>
<dbReference type="Pfam" id="PF01531">
    <property type="entry name" value="Glyco_transf_11"/>
    <property type="match status" value="1"/>
</dbReference>
<dbReference type="PANTHER" id="PTHR11927:SF9">
    <property type="entry name" value="L-FUCOSYLTRANSFERASE"/>
    <property type="match status" value="1"/>
</dbReference>
<reference evidence="3 4" key="1">
    <citation type="submission" date="2019-07" db="EMBL/GenBank/DDBJ databases">
        <title>Genomic Encyclopedia of Type Strains, Phase IV (KMG-IV): sequencing the most valuable type-strain genomes for metagenomic binning, comparative biology and taxonomic classification.</title>
        <authorList>
            <person name="Goeker M."/>
        </authorList>
    </citation>
    <scope>NUCLEOTIDE SEQUENCE [LARGE SCALE GENOMIC DNA]</scope>
    <source>
        <strain evidence="3 4">DSM 18961</strain>
    </source>
</reference>
<protein>
    <submittedName>
        <fullName evidence="3">Glycosyl transferase family 11</fullName>
    </submittedName>
</protein>
<evidence type="ECO:0000313" key="4">
    <source>
        <dbReference type="Proteomes" id="UP000323136"/>
    </source>
</evidence>
<dbReference type="CDD" id="cd11301">
    <property type="entry name" value="Fut1_Fut2_like"/>
    <property type="match status" value="1"/>
</dbReference>
<dbReference type="GO" id="GO:0016020">
    <property type="term" value="C:membrane"/>
    <property type="evidence" value="ECO:0007669"/>
    <property type="project" value="InterPro"/>
</dbReference>